<comment type="caution">
    <text evidence="2">The sequence shown here is derived from an EMBL/GenBank/DDBJ whole genome shotgun (WGS) entry which is preliminary data.</text>
</comment>
<organism evidence="2 3">
    <name type="scientific">Ceratodon purpureus</name>
    <name type="common">Fire moss</name>
    <name type="synonym">Dicranum purpureum</name>
    <dbReference type="NCBI Taxonomy" id="3225"/>
    <lineage>
        <taxon>Eukaryota</taxon>
        <taxon>Viridiplantae</taxon>
        <taxon>Streptophyta</taxon>
        <taxon>Embryophyta</taxon>
        <taxon>Bryophyta</taxon>
        <taxon>Bryophytina</taxon>
        <taxon>Bryopsida</taxon>
        <taxon>Dicranidae</taxon>
        <taxon>Pseudoditrichales</taxon>
        <taxon>Ditrichaceae</taxon>
        <taxon>Ceratodon</taxon>
    </lineage>
</organism>
<name>A0A8T0GT92_CERPU</name>
<dbReference type="Proteomes" id="UP000822688">
    <property type="component" value="Chromosome 9"/>
</dbReference>
<sequence length="77" mass="8476">MYVLENTGDFIKYYGLKEHDNFVVYEDSFRKLVVRGHKPGTDLDSMLHVLQGTNAGSSSQKSSCTEEEGLASTTGSV</sequence>
<dbReference type="EMBL" id="CM026430">
    <property type="protein sequence ID" value="KAG0562896.1"/>
    <property type="molecule type" value="Genomic_DNA"/>
</dbReference>
<gene>
    <name evidence="2" type="ORF">KC19_9G180700</name>
</gene>
<evidence type="ECO:0000256" key="1">
    <source>
        <dbReference type="SAM" id="MobiDB-lite"/>
    </source>
</evidence>
<accession>A0A8T0GT92</accession>
<feature type="compositionally biased region" description="Polar residues" evidence="1">
    <location>
        <begin position="54"/>
        <end position="63"/>
    </location>
</feature>
<evidence type="ECO:0000313" key="2">
    <source>
        <dbReference type="EMBL" id="KAG0562896.1"/>
    </source>
</evidence>
<keyword evidence="3" id="KW-1185">Reference proteome</keyword>
<dbReference type="AlphaFoldDB" id="A0A8T0GT92"/>
<proteinExistence type="predicted"/>
<reference evidence="2" key="1">
    <citation type="submission" date="2020-06" db="EMBL/GenBank/DDBJ databases">
        <title>WGS assembly of Ceratodon purpureus strain R40.</title>
        <authorList>
            <person name="Carey S.B."/>
            <person name="Jenkins J."/>
            <person name="Shu S."/>
            <person name="Lovell J.T."/>
            <person name="Sreedasyam A."/>
            <person name="Maumus F."/>
            <person name="Tiley G.P."/>
            <person name="Fernandez-Pozo N."/>
            <person name="Barry K."/>
            <person name="Chen C."/>
            <person name="Wang M."/>
            <person name="Lipzen A."/>
            <person name="Daum C."/>
            <person name="Saski C.A."/>
            <person name="Payton A.C."/>
            <person name="Mcbreen J.C."/>
            <person name="Conrad R.E."/>
            <person name="Kollar L.M."/>
            <person name="Olsson S."/>
            <person name="Huttunen S."/>
            <person name="Landis J.B."/>
            <person name="Wickett N.J."/>
            <person name="Johnson M.G."/>
            <person name="Rensing S.A."/>
            <person name="Grimwood J."/>
            <person name="Schmutz J."/>
            <person name="Mcdaniel S.F."/>
        </authorList>
    </citation>
    <scope>NUCLEOTIDE SEQUENCE</scope>
    <source>
        <strain evidence="2">R40</strain>
    </source>
</reference>
<evidence type="ECO:0000313" key="3">
    <source>
        <dbReference type="Proteomes" id="UP000822688"/>
    </source>
</evidence>
<protein>
    <submittedName>
        <fullName evidence="2">Uncharacterized protein</fullName>
    </submittedName>
</protein>
<feature type="region of interest" description="Disordered" evidence="1">
    <location>
        <begin position="54"/>
        <end position="77"/>
    </location>
</feature>